<dbReference type="EMBL" id="AP005448">
    <property type="protein sequence ID" value="BAC65970.1"/>
    <property type="molecule type" value="Genomic_DNA"/>
</dbReference>
<accession>Q84PS2</accession>
<reference evidence="3" key="2">
    <citation type="journal article" date="2005" name="Nature">
        <title>The map-based sequence of the rice genome.</title>
        <authorList>
            <consortium name="International rice genome sequencing project (IRGSP)"/>
            <person name="Matsumoto T."/>
            <person name="Wu J."/>
            <person name="Kanamori H."/>
            <person name="Katayose Y."/>
            <person name="Fujisawa M."/>
            <person name="Namiki N."/>
            <person name="Mizuno H."/>
            <person name="Yamamoto K."/>
            <person name="Antonio B.A."/>
            <person name="Baba T."/>
            <person name="Sakata K."/>
            <person name="Nagamura Y."/>
            <person name="Aoki H."/>
            <person name="Arikawa K."/>
            <person name="Arita K."/>
            <person name="Bito T."/>
            <person name="Chiden Y."/>
            <person name="Fujitsuka N."/>
            <person name="Fukunaka R."/>
            <person name="Hamada M."/>
            <person name="Harada C."/>
            <person name="Hayashi A."/>
            <person name="Hijishita S."/>
            <person name="Honda M."/>
            <person name="Hosokawa S."/>
            <person name="Ichikawa Y."/>
            <person name="Idonuma A."/>
            <person name="Iijima M."/>
            <person name="Ikeda M."/>
            <person name="Ikeno M."/>
            <person name="Ito K."/>
            <person name="Ito S."/>
            <person name="Ito T."/>
            <person name="Ito Y."/>
            <person name="Ito Y."/>
            <person name="Iwabuchi A."/>
            <person name="Kamiya K."/>
            <person name="Karasawa W."/>
            <person name="Kurita K."/>
            <person name="Katagiri S."/>
            <person name="Kikuta A."/>
            <person name="Kobayashi H."/>
            <person name="Kobayashi N."/>
            <person name="Machita K."/>
            <person name="Maehara T."/>
            <person name="Masukawa M."/>
            <person name="Mizubayashi T."/>
            <person name="Mukai Y."/>
            <person name="Nagasaki H."/>
            <person name="Nagata Y."/>
            <person name="Naito S."/>
            <person name="Nakashima M."/>
            <person name="Nakama Y."/>
            <person name="Nakamichi Y."/>
            <person name="Nakamura M."/>
            <person name="Meguro A."/>
            <person name="Negishi M."/>
            <person name="Ohta I."/>
            <person name="Ohta T."/>
            <person name="Okamoto M."/>
            <person name="Ono N."/>
            <person name="Saji S."/>
            <person name="Sakaguchi M."/>
            <person name="Sakai K."/>
            <person name="Shibata M."/>
            <person name="Shimokawa T."/>
            <person name="Song J."/>
            <person name="Takazaki Y."/>
            <person name="Terasawa K."/>
            <person name="Tsugane M."/>
            <person name="Tsuji K."/>
            <person name="Ueda S."/>
            <person name="Waki K."/>
            <person name="Yamagata H."/>
            <person name="Yamamoto M."/>
            <person name="Yamamoto S."/>
            <person name="Yamane H."/>
            <person name="Yoshiki S."/>
            <person name="Yoshihara R."/>
            <person name="Yukawa K."/>
            <person name="Zhong H."/>
            <person name="Yano M."/>
            <person name="Yuan Q."/>
            <person name="Ouyang S."/>
            <person name="Liu J."/>
            <person name="Jones K.M."/>
            <person name="Gansberger K."/>
            <person name="Moffat K."/>
            <person name="Hill J."/>
            <person name="Bera J."/>
            <person name="Fadrosh D."/>
            <person name="Jin S."/>
            <person name="Johri S."/>
            <person name="Kim M."/>
            <person name="Overton L."/>
            <person name="Reardon M."/>
            <person name="Tsitrin T."/>
            <person name="Vuong H."/>
            <person name="Weaver B."/>
            <person name="Ciecko A."/>
            <person name="Tallon L."/>
            <person name="Jackson J."/>
            <person name="Pai G."/>
            <person name="Aken S.V."/>
            <person name="Utterback T."/>
            <person name="Reidmuller S."/>
            <person name="Feldblyum T."/>
            <person name="Hsiao J."/>
            <person name="Zismann V."/>
            <person name="Iobst S."/>
            <person name="de Vazeille A.R."/>
            <person name="Buell C.R."/>
            <person name="Ying K."/>
            <person name="Li Y."/>
            <person name="Lu T."/>
            <person name="Huang Y."/>
            <person name="Zhao Q."/>
            <person name="Feng Q."/>
            <person name="Zhang L."/>
            <person name="Zhu J."/>
            <person name="Weng Q."/>
            <person name="Mu J."/>
            <person name="Lu Y."/>
            <person name="Fan D."/>
            <person name="Liu Y."/>
            <person name="Guan J."/>
            <person name="Zhang Y."/>
            <person name="Yu S."/>
            <person name="Liu X."/>
            <person name="Zhang Y."/>
            <person name="Hong G."/>
            <person name="Han B."/>
            <person name="Choisne N."/>
            <person name="Demange N."/>
            <person name="Orjeda G."/>
            <person name="Samain S."/>
            <person name="Cattolico L."/>
            <person name="Pelletier E."/>
            <person name="Couloux A."/>
            <person name="Segurens B."/>
            <person name="Wincker P."/>
            <person name="D'Hont A."/>
            <person name="Scarpelli C."/>
            <person name="Weissenbach J."/>
            <person name="Salanoubat M."/>
            <person name="Quetier F."/>
            <person name="Yu Y."/>
            <person name="Kim H.R."/>
            <person name="Rambo T."/>
            <person name="Currie J."/>
            <person name="Collura K."/>
            <person name="Luo M."/>
            <person name="Yang T."/>
            <person name="Ammiraju J.S.S."/>
            <person name="Engler F."/>
            <person name="Soderlund C."/>
            <person name="Wing R.A."/>
            <person name="Palmer L.E."/>
            <person name="de la Bastide M."/>
            <person name="Spiegel L."/>
            <person name="Nascimento L."/>
            <person name="Zutavern T."/>
            <person name="O'Shaughnessy A."/>
            <person name="Dike S."/>
            <person name="Dedhia N."/>
            <person name="Preston R."/>
            <person name="Balija V."/>
            <person name="McCombie W.R."/>
            <person name="Chow T."/>
            <person name="Chen H."/>
            <person name="Chung M."/>
            <person name="Chen C."/>
            <person name="Shaw J."/>
            <person name="Wu H."/>
            <person name="Hsiao K."/>
            <person name="Chao Y."/>
            <person name="Chu M."/>
            <person name="Cheng C."/>
            <person name="Hour A."/>
            <person name="Lee P."/>
            <person name="Lin S."/>
            <person name="Lin Y."/>
            <person name="Liou J."/>
            <person name="Liu S."/>
            <person name="Hsing Y."/>
            <person name="Raghuvanshi S."/>
            <person name="Mohanty A."/>
            <person name="Bharti A.K."/>
            <person name="Gaur A."/>
            <person name="Gupta V."/>
            <person name="Kumar D."/>
            <person name="Ravi V."/>
            <person name="Vij S."/>
            <person name="Kapur A."/>
            <person name="Khurana P."/>
            <person name="Khurana P."/>
            <person name="Khurana J.P."/>
            <person name="Tyagi A.K."/>
            <person name="Gaikwad K."/>
            <person name="Singh A."/>
            <person name="Dalal V."/>
            <person name="Srivastava S."/>
            <person name="Dixit A."/>
            <person name="Pal A.K."/>
            <person name="Ghazi I.A."/>
            <person name="Yadav M."/>
            <person name="Pandit A."/>
            <person name="Bhargava A."/>
            <person name="Sureshbabu K."/>
            <person name="Batra K."/>
            <person name="Sharma T.R."/>
            <person name="Mohapatra T."/>
            <person name="Singh N.K."/>
            <person name="Messing J."/>
            <person name="Nelson A.B."/>
            <person name="Fuks G."/>
            <person name="Kavchok S."/>
            <person name="Keizer G."/>
            <person name="Linton E."/>
            <person name="Llaca V."/>
            <person name="Song R."/>
            <person name="Tanyolac B."/>
            <person name="Young S."/>
            <person name="Ho-Il K."/>
            <person name="Hahn J.H."/>
            <person name="Sangsakoo G."/>
            <person name="Vanavichit A."/>
            <person name="de Mattos Luiz.A.T."/>
            <person name="Zimmer P.D."/>
            <person name="Malone G."/>
            <person name="Dellagostin O."/>
            <person name="de Oliveira A.C."/>
            <person name="Bevan M."/>
            <person name="Bancroft I."/>
            <person name="Minx P."/>
            <person name="Cordum H."/>
            <person name="Wilson R."/>
            <person name="Cheng Z."/>
            <person name="Jin W."/>
            <person name="Jiang J."/>
            <person name="Leong S.A."/>
            <person name="Iwama H."/>
            <person name="Gojobori T."/>
            <person name="Itoh T."/>
            <person name="Niimura Y."/>
            <person name="Fujii Y."/>
            <person name="Habara T."/>
            <person name="Sakai H."/>
            <person name="Sato Y."/>
            <person name="Wilson G."/>
            <person name="Kumar K."/>
            <person name="McCouch S."/>
            <person name="Juretic N."/>
            <person name="Hoen D."/>
            <person name="Wright S."/>
            <person name="Bruskiewich R."/>
            <person name="Bureau T."/>
            <person name="Miyao A."/>
            <person name="Hirochika H."/>
            <person name="Nishikawa T."/>
            <person name="Kadowaki K."/>
            <person name="Sugiura M."/>
            <person name="Burr B."/>
            <person name="Sasaki T."/>
        </authorList>
    </citation>
    <scope>NUCLEOTIDE SEQUENCE [LARGE SCALE GENOMIC DNA]</scope>
    <source>
        <strain evidence="3">cv. Nipponbare</strain>
    </source>
</reference>
<dbReference type="InterPro" id="IPR029058">
    <property type="entry name" value="AB_hydrolase_fold"/>
</dbReference>
<evidence type="ECO:0000313" key="1">
    <source>
        <dbReference type="EMBL" id="BAC65970.1"/>
    </source>
</evidence>
<organism evidence="2">
    <name type="scientific">Oryza sativa subsp. japonica</name>
    <name type="common">Rice</name>
    <dbReference type="NCBI Taxonomy" id="39947"/>
    <lineage>
        <taxon>Eukaryota</taxon>
        <taxon>Viridiplantae</taxon>
        <taxon>Streptophyta</taxon>
        <taxon>Embryophyta</taxon>
        <taxon>Tracheophyta</taxon>
        <taxon>Spermatophyta</taxon>
        <taxon>Magnoliopsida</taxon>
        <taxon>Liliopsida</taxon>
        <taxon>Poales</taxon>
        <taxon>Poaceae</taxon>
        <taxon>BOP clade</taxon>
        <taxon>Oryzoideae</taxon>
        <taxon>Oryzeae</taxon>
        <taxon>Oryzinae</taxon>
        <taxon>Oryza</taxon>
        <taxon>Oryza sativa</taxon>
    </lineage>
</organism>
<dbReference type="PANTHER" id="PTHR31479:SF25">
    <property type="entry name" value="OS07G0527900 PROTEIN"/>
    <property type="match status" value="1"/>
</dbReference>
<accession>A3BJJ2</accession>
<reference evidence="2" key="3">
    <citation type="journal article" date="2005" name="PLoS Biol.">
        <title>The genomes of Oryza sativa: a history of duplications.</title>
        <authorList>
            <person name="Yu J."/>
            <person name="Wang J."/>
            <person name="Lin W."/>
            <person name="Li S."/>
            <person name="Li H."/>
            <person name="Zhou J."/>
            <person name="Ni P."/>
            <person name="Dong W."/>
            <person name="Hu S."/>
            <person name="Zeng C."/>
            <person name="Zhang J."/>
            <person name="Zhang Y."/>
            <person name="Li R."/>
            <person name="Xu Z."/>
            <person name="Li S."/>
            <person name="Li X."/>
            <person name="Zheng H."/>
            <person name="Cong L."/>
            <person name="Lin L."/>
            <person name="Yin J."/>
            <person name="Geng J."/>
            <person name="Li G."/>
            <person name="Shi J."/>
            <person name="Liu J."/>
            <person name="Lv H."/>
            <person name="Li J."/>
            <person name="Wang J."/>
            <person name="Deng Y."/>
            <person name="Ran L."/>
            <person name="Shi X."/>
            <person name="Wang X."/>
            <person name="Wu Q."/>
            <person name="Li C."/>
            <person name="Ren X."/>
            <person name="Wang J."/>
            <person name="Wang X."/>
            <person name="Li D."/>
            <person name="Liu D."/>
            <person name="Zhang X."/>
            <person name="Ji Z."/>
            <person name="Zhao W."/>
            <person name="Sun Y."/>
            <person name="Zhang Z."/>
            <person name="Bao J."/>
            <person name="Han Y."/>
            <person name="Dong L."/>
            <person name="Ji J."/>
            <person name="Chen P."/>
            <person name="Wu S."/>
            <person name="Liu J."/>
            <person name="Xiao Y."/>
            <person name="Bu D."/>
            <person name="Tan J."/>
            <person name="Yang L."/>
            <person name="Ye C."/>
            <person name="Zhang J."/>
            <person name="Xu J."/>
            <person name="Zhou Y."/>
            <person name="Yu Y."/>
            <person name="Zhang B."/>
            <person name="Zhuang S."/>
            <person name="Wei H."/>
            <person name="Liu B."/>
            <person name="Lei M."/>
            <person name="Yu H."/>
            <person name="Li Y."/>
            <person name="Xu H."/>
            <person name="Wei S."/>
            <person name="He X."/>
            <person name="Fang L."/>
            <person name="Zhang Z."/>
            <person name="Zhang Y."/>
            <person name="Huang X."/>
            <person name="Su Z."/>
            <person name="Tong W."/>
            <person name="Li J."/>
            <person name="Tong Z."/>
            <person name="Li S."/>
            <person name="Ye J."/>
            <person name="Wang L."/>
            <person name="Fang L."/>
            <person name="Lei T."/>
            <person name="Chen C."/>
            <person name="Chen H."/>
            <person name="Xu Z."/>
            <person name="Li H."/>
            <person name="Huang H."/>
            <person name="Zhang F."/>
            <person name="Xu H."/>
            <person name="Li N."/>
            <person name="Zhao C."/>
            <person name="Li S."/>
            <person name="Dong L."/>
            <person name="Huang Y."/>
            <person name="Li L."/>
            <person name="Xi Y."/>
            <person name="Qi Q."/>
            <person name="Li W."/>
            <person name="Zhang B."/>
            <person name="Hu W."/>
            <person name="Zhang Y."/>
            <person name="Tian X."/>
            <person name="Jiao Y."/>
            <person name="Liang X."/>
            <person name="Jin J."/>
            <person name="Gao L."/>
            <person name="Zheng W."/>
            <person name="Hao B."/>
            <person name="Liu S."/>
            <person name="Wang W."/>
            <person name="Yuan L."/>
            <person name="Cao M."/>
            <person name="McDermott J."/>
            <person name="Samudrala R."/>
            <person name="Wang J."/>
            <person name="Wong G.K."/>
            <person name="Yang H."/>
        </authorList>
    </citation>
    <scope>NUCLEOTIDE SEQUENCE [LARGE SCALE GENOMIC DNA]</scope>
</reference>
<gene>
    <name evidence="1" type="primary">P0404G11.123</name>
    <name evidence="2" type="ORF">OsJ_24169</name>
</gene>
<dbReference type="OrthoDB" id="581375at2759"/>
<dbReference type="SUPFAM" id="SSF53474">
    <property type="entry name" value="alpha/beta-Hydrolases"/>
    <property type="match status" value="1"/>
</dbReference>
<dbReference type="Proteomes" id="UP000000763">
    <property type="component" value="Chromosome 7"/>
</dbReference>
<dbReference type="Gene3D" id="3.40.50.1820">
    <property type="entry name" value="alpha/beta hydrolase"/>
    <property type="match status" value="1"/>
</dbReference>
<evidence type="ECO:0000313" key="2">
    <source>
        <dbReference type="EMBL" id="EAZ39731.1"/>
    </source>
</evidence>
<name>Q84PS2_ORYSJ</name>
<dbReference type="ESTHER" id="orysa-Q84PS2">
    <property type="family name" value="Lipase_3"/>
</dbReference>
<evidence type="ECO:0000313" key="3">
    <source>
        <dbReference type="Proteomes" id="UP000000763"/>
    </source>
</evidence>
<reference evidence="1" key="1">
    <citation type="submission" date="2002-06" db="EMBL/GenBank/DDBJ databases">
        <title>Oryza sativa nipponbare(GA3) genomic DNA, chromosome 7, PAC clone:P0404G11.</title>
        <authorList>
            <person name="Sasaki T."/>
            <person name="Matsumoto T."/>
            <person name="Katayose Y."/>
        </authorList>
    </citation>
    <scope>NUCLEOTIDE SEQUENCE</scope>
</reference>
<sequence>MASSSDVDLADRFDMSGPTHMMKEKIIHWDKEEHRRCVAACLVKGAYVVENDLNRRRMWGKELAPAWWENFGFRTVDVINDDVIDDNDQIVTGTIYEHETPPGGGEPRHPLSPRYVVAFRGTMTWHPKAFVDLYLDLQVLFNTLQDSQRFRLAKAAVQKLVDTIHKGTGVCDHAVGGRCVVWLVGHSLGASVALEVGRVMMTEQGYNLPTFLFNPPQVSPAPVINLLHPNEKAKRHLHAASSLLKVGLGKIMNSHEEHMEKLFERLSPWTPELYVHESHPICQGYIDYFEQRQLVQERFRGIGNSAMKLSYRDMFFSVLGKNKERPHLLPSALLWKNSRVDDDVEDHKKLSKCKMLQEQLHQYKKLAFNAHSLEHWWKPDNELSLTKTQYMYSYPSA</sequence>
<reference evidence="2" key="5">
    <citation type="submission" date="2008-12" db="EMBL/GenBank/DDBJ databases">
        <title>Improved gene annotation of the rice (Oryza sativa) genomes.</title>
        <authorList>
            <person name="Wang J."/>
            <person name="Li R."/>
            <person name="Fan W."/>
            <person name="Huang Q."/>
            <person name="Zhang J."/>
            <person name="Zhou Y."/>
            <person name="Hu Y."/>
            <person name="Zi S."/>
            <person name="Li J."/>
            <person name="Ni P."/>
            <person name="Zheng H."/>
            <person name="Zhang Y."/>
            <person name="Zhao M."/>
            <person name="Hao Q."/>
            <person name="McDermott J."/>
            <person name="Samudrala R."/>
            <person name="Kristiansen K."/>
            <person name="Wong G.K.-S."/>
        </authorList>
    </citation>
    <scope>NUCLEOTIDE SEQUENCE</scope>
</reference>
<dbReference type="AlphaFoldDB" id="Q84PS2"/>
<reference evidence="3" key="4">
    <citation type="journal article" date="2008" name="Nucleic Acids Res.">
        <title>The rice annotation project database (RAP-DB): 2008 update.</title>
        <authorList>
            <consortium name="The rice annotation project (RAP)"/>
        </authorList>
    </citation>
    <scope>GENOME REANNOTATION</scope>
    <source>
        <strain evidence="3">cv. Nipponbare</strain>
    </source>
</reference>
<dbReference type="KEGG" id="osa:107278699"/>
<proteinExistence type="predicted"/>
<dbReference type="PANTHER" id="PTHR31479">
    <property type="entry name" value="ALPHA/BETA-HYDROLASES SUPERFAMILY PROTEIN"/>
    <property type="match status" value="1"/>
</dbReference>
<protein>
    <submittedName>
        <fullName evidence="1">Lipase (Class 3)-like protein</fullName>
    </submittedName>
</protein>
<dbReference type="EMBL" id="CM000144">
    <property type="protein sequence ID" value="EAZ39731.1"/>
    <property type="molecule type" value="Genomic_DNA"/>
</dbReference>
<dbReference type="Proteomes" id="UP000007752">
    <property type="component" value="Chromosome 7"/>
</dbReference>